<dbReference type="SUPFAM" id="SSF53850">
    <property type="entry name" value="Periplasmic binding protein-like II"/>
    <property type="match status" value="1"/>
</dbReference>
<feature type="signal peptide" evidence="4">
    <location>
        <begin position="1"/>
        <end position="25"/>
    </location>
</feature>
<evidence type="ECO:0000256" key="1">
    <source>
        <dbReference type="ARBA" id="ARBA00004418"/>
    </source>
</evidence>
<dbReference type="RefSeq" id="WP_011881625.1">
    <property type="nucleotide sequence ID" value="NC_010086.1"/>
</dbReference>
<dbReference type="STRING" id="395019.BMULJ_03735"/>
<protein>
    <submittedName>
        <fullName evidence="5">ABC-type transport system periplasmic component</fullName>
    </submittedName>
</protein>
<dbReference type="PANTHER" id="PTHR30024">
    <property type="entry name" value="ALIPHATIC SULFONATES-BINDING PROTEIN-RELATED"/>
    <property type="match status" value="1"/>
</dbReference>
<name>A0A0H3KTS8_BURM1</name>
<dbReference type="KEGG" id="bmj:BMULJ_03735"/>
<comment type="subcellular location">
    <subcellularLocation>
        <location evidence="1">Periplasm</location>
    </subcellularLocation>
</comment>
<comment type="similarity">
    <text evidence="2">Belongs to the bacterial solute-binding protein SsuA/TauA family.</text>
</comment>
<dbReference type="AlphaFoldDB" id="A0A0H3KTS8"/>
<dbReference type="KEGG" id="bmu:Bmul_4784"/>
<dbReference type="HOGENOM" id="CLU_849090_0_0_4"/>
<keyword evidence="3 4" id="KW-0732">Signal</keyword>
<feature type="chain" id="PRO_5002614121" evidence="4">
    <location>
        <begin position="26"/>
        <end position="327"/>
    </location>
</feature>
<organism evidence="5 6">
    <name type="scientific">Burkholderia multivorans (strain ATCC 17616 / 249)</name>
    <dbReference type="NCBI Taxonomy" id="395019"/>
    <lineage>
        <taxon>Bacteria</taxon>
        <taxon>Pseudomonadati</taxon>
        <taxon>Pseudomonadota</taxon>
        <taxon>Betaproteobacteria</taxon>
        <taxon>Burkholderiales</taxon>
        <taxon>Burkholderiaceae</taxon>
        <taxon>Burkholderia</taxon>
        <taxon>Burkholderia cepacia complex</taxon>
    </lineage>
</organism>
<dbReference type="EMBL" id="AP009386">
    <property type="protein sequence ID" value="BAG45603.1"/>
    <property type="molecule type" value="Genomic_DNA"/>
</dbReference>
<reference evidence="5 6" key="1">
    <citation type="submission" date="2007-04" db="EMBL/GenBank/DDBJ databases">
        <title>Complete genome sequence of Burkholderia multivorans ATCC 17616.</title>
        <authorList>
            <person name="Ohtsubo Y."/>
            <person name="Yamashita A."/>
            <person name="Kurokawa K."/>
            <person name="Takami H."/>
            <person name="Yuhara S."/>
            <person name="Nishiyama E."/>
            <person name="Endo R."/>
            <person name="Miyazaki R."/>
            <person name="Ono A."/>
            <person name="Yano K."/>
            <person name="Ito M."/>
            <person name="Sota M."/>
            <person name="Yuji N."/>
            <person name="Hattori M."/>
            <person name="Tsuda M."/>
        </authorList>
    </citation>
    <scope>NUCLEOTIDE SEQUENCE [LARGE SCALE GENOMIC DNA]</scope>
    <source>
        <strain evidence="6">ATCC 17616 / 249</strain>
    </source>
</reference>
<evidence type="ECO:0000256" key="2">
    <source>
        <dbReference type="ARBA" id="ARBA00010742"/>
    </source>
</evidence>
<dbReference type="Pfam" id="PF13379">
    <property type="entry name" value="NMT1_2"/>
    <property type="match status" value="1"/>
</dbReference>
<dbReference type="GO" id="GO:0042597">
    <property type="term" value="C:periplasmic space"/>
    <property type="evidence" value="ECO:0007669"/>
    <property type="project" value="UniProtKB-SubCell"/>
</dbReference>
<gene>
    <name evidence="5" type="ordered locus">BMULJ_03735</name>
</gene>
<dbReference type="Proteomes" id="UP000008815">
    <property type="component" value="Chromosome 2"/>
</dbReference>
<keyword evidence="6" id="KW-1185">Reference proteome</keyword>
<evidence type="ECO:0000313" key="6">
    <source>
        <dbReference type="Proteomes" id="UP000008815"/>
    </source>
</evidence>
<dbReference type="Gene3D" id="3.40.190.10">
    <property type="entry name" value="Periplasmic binding protein-like II"/>
    <property type="match status" value="2"/>
</dbReference>
<proteinExistence type="inferred from homology"/>
<dbReference type="PANTHER" id="PTHR30024:SF47">
    <property type="entry name" value="TAURINE-BINDING PERIPLASMIC PROTEIN"/>
    <property type="match status" value="1"/>
</dbReference>
<dbReference type="eggNOG" id="COG0715">
    <property type="taxonomic scope" value="Bacteria"/>
</dbReference>
<evidence type="ECO:0000313" key="5">
    <source>
        <dbReference type="EMBL" id="BAG45603.1"/>
    </source>
</evidence>
<evidence type="ECO:0000256" key="3">
    <source>
        <dbReference type="ARBA" id="ARBA00022729"/>
    </source>
</evidence>
<evidence type="ECO:0000256" key="4">
    <source>
        <dbReference type="SAM" id="SignalP"/>
    </source>
</evidence>
<sequence length="327" mass="35493">MRNPLRAWSHLVIAASISVTTVAFAQSTTIRVGYTITTDITSAALFSAQKKGLFKQAGLDVQTQPFVQSSQKYDAFKGKAIDVDINAGGIEAAQLFSAGVPIVVLKAVQPADFWAVVVKTGSTAKGPVDFKGKPYGVVSLAGTNFGATYLAFKIENVDLMRDVKVSVLPPAGLIAALQNGTIDGATLYEPYLSQAVHSGTVKEIFRPITLYRRHYGATLFALNVTARKDFYLANRTAVNKFLSILDSEARSLPANLPAASQALSEAVPALKESPDQVQALLKPYAGDYIPDQNEPVFLKQVQAYYDRLYDIKQIPRQVNVADFWVMP</sequence>
<accession>A0A0H3KTS8</accession>